<dbReference type="VEuPathDB" id="FungiDB:MELLADRAFT_91179"/>
<dbReference type="InterPro" id="IPR011042">
    <property type="entry name" value="6-blade_b-propeller_TolB-like"/>
</dbReference>
<dbReference type="OrthoDB" id="5307922at2759"/>
<keyword evidence="2" id="KW-1185">Reference proteome</keyword>
<accession>F4RY42</accession>
<evidence type="ECO:0000313" key="1">
    <source>
        <dbReference type="EMBL" id="EGG02615.1"/>
    </source>
</evidence>
<dbReference type="InterPro" id="IPR051288">
    <property type="entry name" value="Serum_paraoxonase/arylesterase"/>
</dbReference>
<protein>
    <submittedName>
        <fullName evidence="1">Uncharacterized protein</fullName>
    </submittedName>
</protein>
<dbReference type="RefSeq" id="XP_007414017.1">
    <property type="nucleotide sequence ID" value="XM_007413955.1"/>
</dbReference>
<dbReference type="SUPFAM" id="SSF63829">
    <property type="entry name" value="Calcium-dependent phosphotriesterase"/>
    <property type="match status" value="1"/>
</dbReference>
<organism evidence="2">
    <name type="scientific">Melampsora larici-populina (strain 98AG31 / pathotype 3-4-7)</name>
    <name type="common">Poplar leaf rust fungus</name>
    <dbReference type="NCBI Taxonomy" id="747676"/>
    <lineage>
        <taxon>Eukaryota</taxon>
        <taxon>Fungi</taxon>
        <taxon>Dikarya</taxon>
        <taxon>Basidiomycota</taxon>
        <taxon>Pucciniomycotina</taxon>
        <taxon>Pucciniomycetes</taxon>
        <taxon>Pucciniales</taxon>
        <taxon>Melampsoraceae</taxon>
        <taxon>Melampsora</taxon>
    </lineage>
</organism>
<dbReference type="EMBL" id="GL883129">
    <property type="protein sequence ID" value="EGG02615.1"/>
    <property type="molecule type" value="Genomic_DNA"/>
</dbReference>
<sequence>MIIIGIGLRYKSSIDQPTLKTFYNPTTSCKILKYSSDHHHPSNTNELKYCEDLIHWEIGNLLIVSCDGGRKDWNTVMGPLRNPNPRGKLYIHHLDRPSSSSTTNESKDNLYSLQLIGFPIESDFHPLGIELYPQDQFTARLFVVNHRRDRSVIEVFQIRTPKENEIQVQVKWLFTLTDPLLNTPNSILAFNSNSLLVTNDHFINRRQYGALGAILHSIETIFRLPGGNVISLEFEDFGQESAQVKIHHLTFPNGIAMTQDRSMLIIATSTPMKLLSYQIHHPDSNLNPINFSFLDSRQLNFGPDNLSIDAQDRLIISGHPNAPKIFLWVFNSNLFPPPGSLISLLNLQNGFQSELEDLFQDDGEFFMTSSTGLIIKDQLENKMKLLASGLYQIGLLECVN</sequence>
<dbReference type="Gene3D" id="2.120.10.30">
    <property type="entry name" value="TolB, C-terminal domain"/>
    <property type="match status" value="1"/>
</dbReference>
<dbReference type="KEGG" id="mlr:MELLADRAFT_91179"/>
<name>F4RY42_MELLP</name>
<dbReference type="eggNOG" id="ENOG502S58R">
    <property type="taxonomic scope" value="Eukaryota"/>
</dbReference>
<dbReference type="InParanoid" id="F4RY42"/>
<dbReference type="Proteomes" id="UP000001072">
    <property type="component" value="Unassembled WGS sequence"/>
</dbReference>
<dbReference type="AlphaFoldDB" id="F4RY42"/>
<dbReference type="PANTHER" id="PTHR11799:SF30">
    <property type="entry name" value="SERUM PARAOXONASE_ARYLESTERASE 2"/>
    <property type="match status" value="1"/>
</dbReference>
<dbReference type="HOGENOM" id="CLU_035172_1_0_1"/>
<dbReference type="PANTHER" id="PTHR11799">
    <property type="entry name" value="PARAOXONASE"/>
    <property type="match status" value="1"/>
</dbReference>
<evidence type="ECO:0000313" key="2">
    <source>
        <dbReference type="Proteomes" id="UP000001072"/>
    </source>
</evidence>
<gene>
    <name evidence="1" type="ORF">MELLADRAFT_91179</name>
</gene>
<dbReference type="GeneID" id="18935816"/>
<proteinExistence type="predicted"/>
<reference evidence="2" key="1">
    <citation type="journal article" date="2011" name="Proc. Natl. Acad. Sci. U.S.A.">
        <title>Obligate biotrophy features unraveled by the genomic analysis of rust fungi.</title>
        <authorList>
            <person name="Duplessis S."/>
            <person name="Cuomo C.A."/>
            <person name="Lin Y.-C."/>
            <person name="Aerts A."/>
            <person name="Tisserant E."/>
            <person name="Veneault-Fourrey C."/>
            <person name="Joly D.L."/>
            <person name="Hacquard S."/>
            <person name="Amselem J."/>
            <person name="Cantarel B.L."/>
            <person name="Chiu R."/>
            <person name="Coutinho P.M."/>
            <person name="Feau N."/>
            <person name="Field M."/>
            <person name="Frey P."/>
            <person name="Gelhaye E."/>
            <person name="Goldberg J."/>
            <person name="Grabherr M.G."/>
            <person name="Kodira C.D."/>
            <person name="Kohler A."/>
            <person name="Kuees U."/>
            <person name="Lindquist E.A."/>
            <person name="Lucas S.M."/>
            <person name="Mago R."/>
            <person name="Mauceli E."/>
            <person name="Morin E."/>
            <person name="Murat C."/>
            <person name="Pangilinan J.L."/>
            <person name="Park R."/>
            <person name="Pearson M."/>
            <person name="Quesneville H."/>
            <person name="Rouhier N."/>
            <person name="Sakthikumar S."/>
            <person name="Salamov A.A."/>
            <person name="Schmutz J."/>
            <person name="Selles B."/>
            <person name="Shapiro H."/>
            <person name="Tanguay P."/>
            <person name="Tuskan G.A."/>
            <person name="Henrissat B."/>
            <person name="Van de Peer Y."/>
            <person name="Rouze P."/>
            <person name="Ellis J.G."/>
            <person name="Dodds P.N."/>
            <person name="Schein J.E."/>
            <person name="Zhong S."/>
            <person name="Hamelin R.C."/>
            <person name="Grigoriev I.V."/>
            <person name="Szabo L.J."/>
            <person name="Martin F."/>
        </authorList>
    </citation>
    <scope>NUCLEOTIDE SEQUENCE [LARGE SCALE GENOMIC DNA]</scope>
    <source>
        <strain evidence="2">98AG31 / pathotype 3-4-7</strain>
    </source>
</reference>